<dbReference type="EMBL" id="JARULN010000002">
    <property type="protein sequence ID" value="MDG5753183.1"/>
    <property type="molecule type" value="Genomic_DNA"/>
</dbReference>
<dbReference type="InterPro" id="IPR003770">
    <property type="entry name" value="MLTG-like"/>
</dbReference>
<reference evidence="8 9" key="1">
    <citation type="submission" date="2023-04" db="EMBL/GenBank/DDBJ databases">
        <title>Ectobacillus antri isolated from activated sludge.</title>
        <authorList>
            <person name="Yan P."/>
            <person name="Liu X."/>
        </authorList>
    </citation>
    <scope>NUCLEOTIDE SEQUENCE [LARGE SCALE GENOMIC DNA]</scope>
    <source>
        <strain evidence="8 9">C18H</strain>
    </source>
</reference>
<evidence type="ECO:0000256" key="1">
    <source>
        <dbReference type="ARBA" id="ARBA00022475"/>
    </source>
</evidence>
<keyword evidence="6 7" id="KW-0961">Cell wall biogenesis/degradation</keyword>
<keyword evidence="1 7" id="KW-1003">Cell membrane</keyword>
<protein>
    <recommendedName>
        <fullName evidence="7">Endolytic murein transglycosylase</fullName>
        <ecNumber evidence="7">4.2.2.29</ecNumber>
    </recommendedName>
    <alternativeName>
        <fullName evidence="7">Peptidoglycan lytic transglycosylase</fullName>
    </alternativeName>
    <alternativeName>
        <fullName evidence="7">Peptidoglycan polymerization terminase</fullName>
    </alternativeName>
</protein>
<dbReference type="Gene3D" id="3.30.1490.480">
    <property type="entry name" value="Endolytic murein transglycosylase"/>
    <property type="match status" value="1"/>
</dbReference>
<evidence type="ECO:0000313" key="9">
    <source>
        <dbReference type="Proteomes" id="UP001218246"/>
    </source>
</evidence>
<evidence type="ECO:0000256" key="4">
    <source>
        <dbReference type="ARBA" id="ARBA00023136"/>
    </source>
</evidence>
<keyword evidence="2 7" id="KW-0812">Transmembrane</keyword>
<comment type="caution">
    <text evidence="8">The sequence shown here is derived from an EMBL/GenBank/DDBJ whole genome shotgun (WGS) entry which is preliminary data.</text>
</comment>
<keyword evidence="5 7" id="KW-0456">Lyase</keyword>
<comment type="subcellular location">
    <subcellularLocation>
        <location evidence="7">Cell membrane</location>
        <topology evidence="7">Single-pass membrane protein</topology>
    </subcellularLocation>
</comment>
<evidence type="ECO:0000256" key="6">
    <source>
        <dbReference type="ARBA" id="ARBA00023316"/>
    </source>
</evidence>
<accession>A0ABT6H321</accession>
<comment type="catalytic activity">
    <reaction evidence="7">
        <text>a peptidoglycan chain = a peptidoglycan chain with N-acetyl-1,6-anhydromuramyl-[peptide] at the reducing end + a peptidoglycan chain with N-acetylglucosamine at the non-reducing end.</text>
        <dbReference type="EC" id="4.2.2.29"/>
    </reaction>
</comment>
<gene>
    <name evidence="7 8" type="primary">mltG</name>
    <name evidence="8" type="ORF">P6P90_04110</name>
</gene>
<evidence type="ECO:0000256" key="7">
    <source>
        <dbReference type="HAMAP-Rule" id="MF_02065"/>
    </source>
</evidence>
<organism evidence="8 9">
    <name type="scientific">Ectobacillus antri</name>
    <dbReference type="NCBI Taxonomy" id="2486280"/>
    <lineage>
        <taxon>Bacteria</taxon>
        <taxon>Bacillati</taxon>
        <taxon>Bacillota</taxon>
        <taxon>Bacilli</taxon>
        <taxon>Bacillales</taxon>
        <taxon>Bacillaceae</taxon>
        <taxon>Ectobacillus</taxon>
    </lineage>
</organism>
<keyword evidence="3 7" id="KW-1133">Transmembrane helix</keyword>
<name>A0ABT6H321_9BACI</name>
<comment type="function">
    <text evidence="7">Functions as a peptidoglycan terminase that cleaves nascent peptidoglycan strands endolytically to terminate their elongation.</text>
</comment>
<evidence type="ECO:0000256" key="2">
    <source>
        <dbReference type="ARBA" id="ARBA00022692"/>
    </source>
</evidence>
<dbReference type="Proteomes" id="UP001218246">
    <property type="component" value="Unassembled WGS sequence"/>
</dbReference>
<keyword evidence="9" id="KW-1185">Reference proteome</keyword>
<comment type="similarity">
    <text evidence="7">Belongs to the transglycosylase MltG family.</text>
</comment>
<evidence type="ECO:0000256" key="3">
    <source>
        <dbReference type="ARBA" id="ARBA00022989"/>
    </source>
</evidence>
<keyword evidence="4 7" id="KW-0472">Membrane</keyword>
<evidence type="ECO:0000313" key="8">
    <source>
        <dbReference type="EMBL" id="MDG5753183.1"/>
    </source>
</evidence>
<sequence>MSWNEQAKKKKRRRIVAIIIVLLIAIAIGGYGYIASALKPVADTAEKKEIEIPSGTSTAGIGKLLQKNGIIKNGTVFQYYVKANFQNGLKAGNYLLSPSMSVKEIATIITSGSVYNPARYKITIPEGSQLKDIVKIIANEFKLKEEEVLRQLNDGNFLAELQKNYPQLITDKLQNPAITYKLEGYLYPATYSYYKKENTLQEIVAPMLEKTNQYVTANKPAIEKLGFDVHQFLTMSSLIEEEATAMTDRRKIASVFYNRLKANMPLQTDPTVLYALGKHKDRVLYSDLKIASPYNTYVVTGLPVGPIANAGEPSMKAALDPEQTDYYYFLAALNGEVFFAKTLAEHNALKEKHITSQR</sequence>
<feature type="transmembrane region" description="Helical" evidence="7">
    <location>
        <begin position="15"/>
        <end position="34"/>
    </location>
</feature>
<dbReference type="PANTHER" id="PTHR30518:SF2">
    <property type="entry name" value="ENDOLYTIC MUREIN TRANSGLYCOSYLASE"/>
    <property type="match status" value="1"/>
</dbReference>
<dbReference type="RefSeq" id="WP_124563541.1">
    <property type="nucleotide sequence ID" value="NZ_JARRRY010000001.1"/>
</dbReference>
<evidence type="ECO:0000256" key="5">
    <source>
        <dbReference type="ARBA" id="ARBA00023239"/>
    </source>
</evidence>
<dbReference type="CDD" id="cd08010">
    <property type="entry name" value="MltG_like"/>
    <property type="match status" value="1"/>
</dbReference>
<dbReference type="PANTHER" id="PTHR30518">
    <property type="entry name" value="ENDOLYTIC MUREIN TRANSGLYCOSYLASE"/>
    <property type="match status" value="1"/>
</dbReference>
<dbReference type="HAMAP" id="MF_02065">
    <property type="entry name" value="MltG"/>
    <property type="match status" value="1"/>
</dbReference>
<dbReference type="NCBIfam" id="TIGR00247">
    <property type="entry name" value="endolytic transglycosylase MltG"/>
    <property type="match status" value="1"/>
</dbReference>
<proteinExistence type="inferred from homology"/>
<dbReference type="EC" id="4.2.2.29" evidence="7"/>
<dbReference type="Pfam" id="PF02618">
    <property type="entry name" value="YceG"/>
    <property type="match status" value="1"/>
</dbReference>
<feature type="site" description="Important for catalytic activity" evidence="7">
    <location>
        <position position="242"/>
    </location>
</feature>